<accession>A0A5S4FF81</accession>
<organism evidence="1 2">
    <name type="scientific">Nonomuraea turkmeniaca</name>
    <dbReference type="NCBI Taxonomy" id="103838"/>
    <lineage>
        <taxon>Bacteria</taxon>
        <taxon>Bacillati</taxon>
        <taxon>Actinomycetota</taxon>
        <taxon>Actinomycetes</taxon>
        <taxon>Streptosporangiales</taxon>
        <taxon>Streptosporangiaceae</taxon>
        <taxon>Nonomuraea</taxon>
    </lineage>
</organism>
<gene>
    <name evidence="1" type="ORF">ETD86_51515</name>
</gene>
<name>A0A5S4FF81_9ACTN</name>
<dbReference type="OrthoDB" id="1099523at2"/>
<dbReference type="EMBL" id="VCKY01000375">
    <property type="protein sequence ID" value="TMR07582.1"/>
    <property type="molecule type" value="Genomic_DNA"/>
</dbReference>
<proteinExistence type="predicted"/>
<protein>
    <submittedName>
        <fullName evidence="1">Uncharacterized protein</fullName>
    </submittedName>
</protein>
<comment type="caution">
    <text evidence="1">The sequence shown here is derived from an EMBL/GenBank/DDBJ whole genome shotgun (WGS) entry which is preliminary data.</text>
</comment>
<keyword evidence="2" id="KW-1185">Reference proteome</keyword>
<dbReference type="AlphaFoldDB" id="A0A5S4FF81"/>
<evidence type="ECO:0000313" key="1">
    <source>
        <dbReference type="EMBL" id="TMR07582.1"/>
    </source>
</evidence>
<evidence type="ECO:0000313" key="2">
    <source>
        <dbReference type="Proteomes" id="UP000309128"/>
    </source>
</evidence>
<sequence>MKKNPYTATQVCGGGFVVQRSSSFTGGTTYQLWNNSTSQNCVVTLKSGPDVGKSTPVSATLEVQGGGGKTDSGNFEYYAGPVKLPAKGKCVRYAGSAGSGSTSAGWANCG</sequence>
<reference evidence="1 2" key="1">
    <citation type="submission" date="2019-05" db="EMBL/GenBank/DDBJ databases">
        <title>Draft genome sequence of Nonomuraea turkmeniaca DSM 43926.</title>
        <authorList>
            <person name="Saricaoglu S."/>
            <person name="Isik K."/>
        </authorList>
    </citation>
    <scope>NUCLEOTIDE SEQUENCE [LARGE SCALE GENOMIC DNA]</scope>
    <source>
        <strain evidence="1 2">DSM 43926</strain>
    </source>
</reference>
<dbReference type="Proteomes" id="UP000309128">
    <property type="component" value="Unassembled WGS sequence"/>
</dbReference>